<dbReference type="PRINTS" id="PR00081">
    <property type="entry name" value="GDHRDH"/>
</dbReference>
<dbReference type="PRINTS" id="PR00080">
    <property type="entry name" value="SDRFAMILY"/>
</dbReference>
<proteinExistence type="inferred from homology"/>
<evidence type="ECO:0000313" key="5">
    <source>
        <dbReference type="Proteomes" id="UP001176478"/>
    </source>
</evidence>
<accession>A0ABT9APM8</accession>
<dbReference type="SUPFAM" id="SSF51735">
    <property type="entry name" value="NAD(P)-binding Rossmann-fold domains"/>
    <property type="match status" value="1"/>
</dbReference>
<dbReference type="EMBL" id="JAUQTG010000003">
    <property type="protein sequence ID" value="MDO7856115.1"/>
    <property type="molecule type" value="Genomic_DNA"/>
</dbReference>
<dbReference type="InterPro" id="IPR057326">
    <property type="entry name" value="KR_dom"/>
</dbReference>
<dbReference type="PROSITE" id="PS00061">
    <property type="entry name" value="ADH_SHORT"/>
    <property type="match status" value="1"/>
</dbReference>
<evidence type="ECO:0000256" key="2">
    <source>
        <dbReference type="RuleBase" id="RU000363"/>
    </source>
</evidence>
<protein>
    <submittedName>
        <fullName evidence="4">SDR family oxidoreductase</fullName>
    </submittedName>
</protein>
<evidence type="ECO:0000256" key="1">
    <source>
        <dbReference type="ARBA" id="ARBA00006484"/>
    </source>
</evidence>
<dbReference type="Proteomes" id="UP001176478">
    <property type="component" value="Unassembled WGS sequence"/>
</dbReference>
<evidence type="ECO:0000313" key="4">
    <source>
        <dbReference type="EMBL" id="MDO7856115.1"/>
    </source>
</evidence>
<name>A0ABT9APM8_9GAMM</name>
<organism evidence="4 5">
    <name type="scientific">Providencia huashanensis</name>
    <dbReference type="NCBI Taxonomy" id="3037798"/>
    <lineage>
        <taxon>Bacteria</taxon>
        <taxon>Pseudomonadati</taxon>
        <taxon>Pseudomonadota</taxon>
        <taxon>Gammaproteobacteria</taxon>
        <taxon>Enterobacterales</taxon>
        <taxon>Morganellaceae</taxon>
        <taxon>Providencia</taxon>
    </lineage>
</organism>
<dbReference type="SMART" id="SM00822">
    <property type="entry name" value="PKS_KR"/>
    <property type="match status" value="1"/>
</dbReference>
<dbReference type="InterPro" id="IPR020904">
    <property type="entry name" value="Sc_DH/Rdtase_CS"/>
</dbReference>
<dbReference type="PANTHER" id="PTHR43313">
    <property type="entry name" value="SHORT-CHAIN DEHYDROGENASE/REDUCTASE FAMILY 9C"/>
    <property type="match status" value="1"/>
</dbReference>
<evidence type="ECO:0000259" key="3">
    <source>
        <dbReference type="SMART" id="SM00822"/>
    </source>
</evidence>
<dbReference type="InterPro" id="IPR002347">
    <property type="entry name" value="SDR_fam"/>
</dbReference>
<comment type="similarity">
    <text evidence="1 2">Belongs to the short-chain dehydrogenases/reductases (SDR) family.</text>
</comment>
<dbReference type="InterPro" id="IPR036291">
    <property type="entry name" value="NAD(P)-bd_dom_sf"/>
</dbReference>
<dbReference type="Gene3D" id="3.40.50.720">
    <property type="entry name" value="NAD(P)-binding Rossmann-like Domain"/>
    <property type="match status" value="1"/>
</dbReference>
<dbReference type="Pfam" id="PF00106">
    <property type="entry name" value="adh_short"/>
    <property type="match status" value="1"/>
</dbReference>
<feature type="domain" description="Ketoreductase" evidence="3">
    <location>
        <begin position="9"/>
        <end position="183"/>
    </location>
</feature>
<reference evidence="4" key="1">
    <citation type="submission" date="2023-07" db="EMBL/GenBank/DDBJ databases">
        <authorList>
            <person name="Yang W."/>
            <person name="Chen J."/>
            <person name="Ji P."/>
            <person name="Hu F."/>
        </authorList>
    </citation>
    <scope>NUCLEOTIDE SEQUENCE</scope>
    <source>
        <strain evidence="4">CRE-138-0111</strain>
    </source>
</reference>
<dbReference type="CDD" id="cd05374">
    <property type="entry name" value="17beta-HSD-like_SDR_c"/>
    <property type="match status" value="1"/>
</dbReference>
<dbReference type="PANTHER" id="PTHR43313:SF1">
    <property type="entry name" value="3BETA-HYDROXYSTEROID DEHYDROGENASE DHS-16"/>
    <property type="match status" value="1"/>
</dbReference>
<comment type="caution">
    <text evidence="4">The sequence shown here is derived from an EMBL/GenBank/DDBJ whole genome shotgun (WGS) entry which is preliminary data.</text>
</comment>
<keyword evidence="5" id="KW-1185">Reference proteome</keyword>
<dbReference type="NCBIfam" id="NF005950">
    <property type="entry name" value="PRK08017.1"/>
    <property type="match status" value="1"/>
</dbReference>
<sequence>MQTSARNKKSILVTGASSGIGFCAAQTLRQRGYHVIAACRKESDILRLQALGYDTVSLDLNDNNSIDAAAQTVLSLCNHRLFGLFNNAGFGVYGPLSSISREQLEAQFSTNFFGVHQLTLQLLPSMLEHHEGRIIQTSSVMGIISTPGRGAYAASKYALEAWSDALRLELKGSGVFISLIEPGPIHTAFTQNVEQTQKDKPIQNPGIASRFTLTPEHVVEKLIHALESPRPKVRYSVTLLTVAVRILKRILPDKLMDKILANQGKKAWKKQNQPHSTINVKKF</sequence>
<reference evidence="4" key="2">
    <citation type="journal article" date="2024" name="Int. J. Antimicrob. Agents">
        <title>Identification of a novel Providencia species showing multi-drug-resistant in three patients with hospital-acquired infection.</title>
        <authorList>
            <person name="Yang W."/>
            <person name="Chen J."/>
            <person name="Yang F."/>
            <person name="Ji P."/>
            <person name="Shen S."/>
            <person name="Yin D."/>
            <person name="Hu F."/>
        </authorList>
    </citation>
    <scope>NUCLEOTIDE SEQUENCE</scope>
    <source>
        <strain evidence="4">CRE-138-0111</strain>
    </source>
</reference>
<gene>
    <name evidence="4" type="ORF">Q5E86_07025</name>
</gene>